<dbReference type="PANTHER" id="PTHR21366">
    <property type="entry name" value="GLYOXALASE FAMILY PROTEIN"/>
    <property type="match status" value="1"/>
</dbReference>
<accession>A0ABW3UN96</accession>
<organism evidence="2 3">
    <name type="scientific">Paenibacillus vulneris</name>
    <dbReference type="NCBI Taxonomy" id="1133364"/>
    <lineage>
        <taxon>Bacteria</taxon>
        <taxon>Bacillati</taxon>
        <taxon>Bacillota</taxon>
        <taxon>Bacilli</taxon>
        <taxon>Bacillales</taxon>
        <taxon>Paenibacillaceae</taxon>
        <taxon>Paenibacillus</taxon>
    </lineage>
</organism>
<dbReference type="PANTHER" id="PTHR21366:SF14">
    <property type="entry name" value="GLYOXALASE DOMAIN-CONTAINING PROTEIN 5"/>
    <property type="match status" value="1"/>
</dbReference>
<reference evidence="3" key="1">
    <citation type="journal article" date="2019" name="Int. J. Syst. Evol. Microbiol.">
        <title>The Global Catalogue of Microorganisms (GCM) 10K type strain sequencing project: providing services to taxonomists for standard genome sequencing and annotation.</title>
        <authorList>
            <consortium name="The Broad Institute Genomics Platform"/>
            <consortium name="The Broad Institute Genome Sequencing Center for Infectious Disease"/>
            <person name="Wu L."/>
            <person name="Ma J."/>
        </authorList>
    </citation>
    <scope>NUCLEOTIDE SEQUENCE [LARGE SCALE GENOMIC DNA]</scope>
    <source>
        <strain evidence="3">CCUG 53270</strain>
    </source>
</reference>
<dbReference type="Gene3D" id="3.10.180.10">
    <property type="entry name" value="2,3-Dihydroxybiphenyl 1,2-Dioxygenase, domain 1"/>
    <property type="match status" value="1"/>
</dbReference>
<keyword evidence="3" id="KW-1185">Reference proteome</keyword>
<dbReference type="InterPro" id="IPR029068">
    <property type="entry name" value="Glyas_Bleomycin-R_OHBP_Dase"/>
</dbReference>
<gene>
    <name evidence="2" type="ORF">ACFQ4B_16940</name>
</gene>
<dbReference type="Proteomes" id="UP001597180">
    <property type="component" value="Unassembled WGS sequence"/>
</dbReference>
<dbReference type="InterPro" id="IPR004360">
    <property type="entry name" value="Glyas_Fos-R_dOase_dom"/>
</dbReference>
<proteinExistence type="predicted"/>
<sequence>MMTIEGIHHVSVCVRDLERSKAFYKNIIGLQEIERPPFDFPGAWYSLGSGGQQLHLIVHNGETLREGEIHTRDGHFAIRVRSYKEAIQWLNQNGIPHEARPYPKAGFPQIYVLDPDRNIIEINAEICDEA</sequence>
<dbReference type="InterPro" id="IPR050383">
    <property type="entry name" value="GlyoxalaseI/FosfomycinResist"/>
</dbReference>
<evidence type="ECO:0000259" key="1">
    <source>
        <dbReference type="PROSITE" id="PS51819"/>
    </source>
</evidence>
<evidence type="ECO:0000313" key="3">
    <source>
        <dbReference type="Proteomes" id="UP001597180"/>
    </source>
</evidence>
<protein>
    <submittedName>
        <fullName evidence="2">VOC family protein</fullName>
    </submittedName>
</protein>
<dbReference type="SUPFAM" id="SSF54593">
    <property type="entry name" value="Glyoxalase/Bleomycin resistance protein/Dihydroxybiphenyl dioxygenase"/>
    <property type="match status" value="1"/>
</dbReference>
<name>A0ABW3UN96_9BACL</name>
<dbReference type="InterPro" id="IPR037523">
    <property type="entry name" value="VOC_core"/>
</dbReference>
<dbReference type="RefSeq" id="WP_345586002.1">
    <property type="nucleotide sequence ID" value="NZ_BAABJG010000003.1"/>
</dbReference>
<evidence type="ECO:0000313" key="2">
    <source>
        <dbReference type="EMBL" id="MFD1221807.1"/>
    </source>
</evidence>
<feature type="domain" description="VOC" evidence="1">
    <location>
        <begin position="6"/>
        <end position="125"/>
    </location>
</feature>
<dbReference type="PROSITE" id="PS51819">
    <property type="entry name" value="VOC"/>
    <property type="match status" value="1"/>
</dbReference>
<comment type="caution">
    <text evidence="2">The sequence shown here is derived from an EMBL/GenBank/DDBJ whole genome shotgun (WGS) entry which is preliminary data.</text>
</comment>
<dbReference type="Pfam" id="PF00903">
    <property type="entry name" value="Glyoxalase"/>
    <property type="match status" value="1"/>
</dbReference>
<dbReference type="EMBL" id="JBHTLU010000019">
    <property type="protein sequence ID" value="MFD1221807.1"/>
    <property type="molecule type" value="Genomic_DNA"/>
</dbReference>